<keyword evidence="6" id="KW-0067">ATP-binding</keyword>
<evidence type="ECO:0000313" key="14">
    <source>
        <dbReference type="Proteomes" id="UP000674318"/>
    </source>
</evidence>
<comment type="caution">
    <text evidence="13">The sequence shown here is derived from an EMBL/GenBank/DDBJ whole genome shotgun (WGS) entry which is preliminary data.</text>
</comment>
<dbReference type="PROSITE" id="PS00211">
    <property type="entry name" value="ABC_TRANSPORTER_1"/>
    <property type="match status" value="2"/>
</dbReference>
<reference evidence="13 14" key="1">
    <citation type="submission" date="2021-02" db="EMBL/GenBank/DDBJ databases">
        <title>Porcisia hertigi Genome sequencing and assembly.</title>
        <authorList>
            <person name="Almutairi H."/>
            <person name="Gatherer D."/>
        </authorList>
    </citation>
    <scope>NUCLEOTIDE SEQUENCE [LARGE SCALE GENOMIC DNA]</scope>
    <source>
        <strain evidence="13 14">C119</strain>
    </source>
</reference>
<dbReference type="PROSITE" id="PS50893">
    <property type="entry name" value="ABC_TRANSPORTER_2"/>
    <property type="match status" value="2"/>
</dbReference>
<dbReference type="FunFam" id="1.20.1560.10:FF:000082">
    <property type="entry name" value="ABC transporter, multidrug resistance associated protein"/>
    <property type="match status" value="1"/>
</dbReference>
<name>A0A836IKY0_9TRYP</name>
<dbReference type="InterPro" id="IPR044746">
    <property type="entry name" value="ABCC_6TM_D1"/>
</dbReference>
<feature type="transmembrane region" description="Helical" evidence="10">
    <location>
        <begin position="1355"/>
        <end position="1376"/>
    </location>
</feature>
<feature type="transmembrane region" description="Helical" evidence="10">
    <location>
        <begin position="1256"/>
        <end position="1282"/>
    </location>
</feature>
<evidence type="ECO:0000256" key="7">
    <source>
        <dbReference type="ARBA" id="ARBA00022989"/>
    </source>
</evidence>
<dbReference type="SUPFAM" id="SSF90123">
    <property type="entry name" value="ABC transporter transmembrane region"/>
    <property type="match status" value="2"/>
</dbReference>
<feature type="compositionally biased region" description="Basic and acidic residues" evidence="9">
    <location>
        <begin position="1057"/>
        <end position="1069"/>
    </location>
</feature>
<dbReference type="PROSITE" id="PS50929">
    <property type="entry name" value="ABC_TM1F"/>
    <property type="match status" value="2"/>
</dbReference>
<keyword evidence="4" id="KW-0677">Repeat</keyword>
<keyword evidence="8 10" id="KW-0472">Membrane</keyword>
<dbReference type="GO" id="GO:0016887">
    <property type="term" value="F:ATP hydrolysis activity"/>
    <property type="evidence" value="ECO:0007669"/>
    <property type="project" value="InterPro"/>
</dbReference>
<dbReference type="CDD" id="cd18580">
    <property type="entry name" value="ABC_6TM_ABCC_D2"/>
    <property type="match status" value="1"/>
</dbReference>
<feature type="domain" description="ABC transporter" evidence="11">
    <location>
        <begin position="691"/>
        <end position="964"/>
    </location>
</feature>
<dbReference type="InterPro" id="IPR050173">
    <property type="entry name" value="ABC_transporter_C-like"/>
</dbReference>
<dbReference type="CDD" id="cd03244">
    <property type="entry name" value="ABCC_MRP_domain2"/>
    <property type="match status" value="1"/>
</dbReference>
<dbReference type="GO" id="GO:0140359">
    <property type="term" value="F:ABC-type transporter activity"/>
    <property type="evidence" value="ECO:0007669"/>
    <property type="project" value="InterPro"/>
</dbReference>
<keyword evidence="5" id="KW-0547">Nucleotide-binding</keyword>
<evidence type="ECO:0000256" key="9">
    <source>
        <dbReference type="SAM" id="MobiDB-lite"/>
    </source>
</evidence>
<dbReference type="Gene3D" id="3.40.50.300">
    <property type="entry name" value="P-loop containing nucleotide triphosphate hydrolases"/>
    <property type="match status" value="2"/>
</dbReference>
<feature type="transmembrane region" description="Helical" evidence="10">
    <location>
        <begin position="318"/>
        <end position="336"/>
    </location>
</feature>
<dbReference type="GO" id="GO:0016020">
    <property type="term" value="C:membrane"/>
    <property type="evidence" value="ECO:0007669"/>
    <property type="project" value="UniProtKB-SubCell"/>
</dbReference>
<dbReference type="GeneID" id="94289944"/>
<feature type="transmembrane region" description="Helical" evidence="10">
    <location>
        <begin position="1172"/>
        <end position="1192"/>
    </location>
</feature>
<feature type="transmembrane region" description="Helical" evidence="10">
    <location>
        <begin position="412"/>
        <end position="434"/>
    </location>
</feature>
<feature type="compositionally biased region" description="Low complexity" evidence="9">
    <location>
        <begin position="973"/>
        <end position="982"/>
    </location>
</feature>
<evidence type="ECO:0000256" key="1">
    <source>
        <dbReference type="ARBA" id="ARBA00004141"/>
    </source>
</evidence>
<dbReference type="EMBL" id="JAFJZO010000031">
    <property type="protein sequence ID" value="KAG5497605.1"/>
    <property type="molecule type" value="Genomic_DNA"/>
</dbReference>
<dbReference type="OrthoDB" id="272196at2759"/>
<dbReference type="InterPro" id="IPR003593">
    <property type="entry name" value="AAA+_ATPase"/>
</dbReference>
<dbReference type="Proteomes" id="UP000674318">
    <property type="component" value="Unassembled WGS sequence"/>
</dbReference>
<evidence type="ECO:0000259" key="11">
    <source>
        <dbReference type="PROSITE" id="PS50893"/>
    </source>
</evidence>
<dbReference type="FunFam" id="1.20.1560.10:FF:000013">
    <property type="entry name" value="ABC transporter C family member 2"/>
    <property type="match status" value="1"/>
</dbReference>
<evidence type="ECO:0000256" key="3">
    <source>
        <dbReference type="ARBA" id="ARBA00022692"/>
    </source>
</evidence>
<feature type="transmembrane region" description="Helical" evidence="10">
    <location>
        <begin position="505"/>
        <end position="526"/>
    </location>
</feature>
<evidence type="ECO:0000256" key="4">
    <source>
        <dbReference type="ARBA" id="ARBA00022737"/>
    </source>
</evidence>
<evidence type="ECO:0000313" key="13">
    <source>
        <dbReference type="EMBL" id="KAG5497605.1"/>
    </source>
</evidence>
<gene>
    <name evidence="13" type="ORF">JKF63_03870</name>
</gene>
<evidence type="ECO:0000256" key="6">
    <source>
        <dbReference type="ARBA" id="ARBA00022840"/>
    </source>
</evidence>
<evidence type="ECO:0000256" key="2">
    <source>
        <dbReference type="ARBA" id="ARBA00022448"/>
    </source>
</evidence>
<dbReference type="GO" id="GO:0005524">
    <property type="term" value="F:ATP binding"/>
    <property type="evidence" value="ECO:0007669"/>
    <property type="project" value="UniProtKB-KW"/>
</dbReference>
<dbReference type="InterPro" id="IPR011527">
    <property type="entry name" value="ABC1_TM_dom"/>
</dbReference>
<feature type="domain" description="ABC transporter" evidence="11">
    <location>
        <begin position="1503"/>
        <end position="1755"/>
    </location>
</feature>
<dbReference type="SUPFAM" id="SSF52540">
    <property type="entry name" value="P-loop containing nucleoside triphosphate hydrolases"/>
    <property type="match status" value="2"/>
</dbReference>
<proteinExistence type="predicted"/>
<keyword evidence="3 10" id="KW-0812">Transmembrane</keyword>
<dbReference type="Pfam" id="PF00005">
    <property type="entry name" value="ABC_tran"/>
    <property type="match status" value="2"/>
</dbReference>
<dbReference type="InterPro" id="IPR003439">
    <property type="entry name" value="ABC_transporter-like_ATP-bd"/>
</dbReference>
<organism evidence="13 14">
    <name type="scientific">Porcisia hertigi</name>
    <dbReference type="NCBI Taxonomy" id="2761500"/>
    <lineage>
        <taxon>Eukaryota</taxon>
        <taxon>Discoba</taxon>
        <taxon>Euglenozoa</taxon>
        <taxon>Kinetoplastea</taxon>
        <taxon>Metakinetoplastina</taxon>
        <taxon>Trypanosomatida</taxon>
        <taxon>Trypanosomatidae</taxon>
        <taxon>Leishmaniinae</taxon>
        <taxon>Porcisia</taxon>
    </lineage>
</organism>
<evidence type="ECO:0000256" key="10">
    <source>
        <dbReference type="SAM" id="Phobius"/>
    </source>
</evidence>
<dbReference type="CDD" id="cd03250">
    <property type="entry name" value="ABCC_MRP_domain1"/>
    <property type="match status" value="1"/>
</dbReference>
<dbReference type="PANTHER" id="PTHR24223">
    <property type="entry name" value="ATP-BINDING CASSETTE SUB-FAMILY C"/>
    <property type="match status" value="1"/>
</dbReference>
<evidence type="ECO:0000256" key="5">
    <source>
        <dbReference type="ARBA" id="ARBA00022741"/>
    </source>
</evidence>
<dbReference type="InterPro" id="IPR036640">
    <property type="entry name" value="ABC1_TM_sf"/>
</dbReference>
<keyword evidence="7 10" id="KW-1133">Transmembrane helix</keyword>
<dbReference type="FunFam" id="3.40.50.300:FF:000630">
    <property type="entry name" value="ATP-binding cassette (ABC) transporter, putative"/>
    <property type="match status" value="1"/>
</dbReference>
<feature type="domain" description="ABC transmembrane type-1" evidence="12">
    <location>
        <begin position="1127"/>
        <end position="1420"/>
    </location>
</feature>
<dbReference type="CDD" id="cd18579">
    <property type="entry name" value="ABC_6TM_ABCC_D1"/>
    <property type="match status" value="1"/>
</dbReference>
<keyword evidence="2" id="KW-0813">Transport</keyword>
<sequence length="1812" mass="196384">MTTNAGCESVYSFAEVNRRLWRLPTTTPPAGRRDEPDWSAALQSVEKAPEEQTGVVARCFLKWLNPYITLASRERLEEIYMPPPQRAHHAVYCGAQLSRAFREEEVRTGRDAWRARVEPVWPARNGDGNGATPVSCNGGGDHGCHREGVRVALANELARVGFCGEGGVRGRLRWVGYVRSSDTPHELLGGVEWDSDSTLPSYRERLAGDAAGGAVHDGCVHGERLFYQAQPGPARCTCEYVRDLVPLLASGTEYSVRPRMPRAPSLLWTLLRTFRADLIAVLPPSIVSMICELSTPLLLQQFVIFLKSDREREGVGKGLFFFSLFVIFQLALPAVVNEEMQRTRRLASLFRTSTLAVVFEKCLTVSHDALSRPDMSAGRVLAMASSDLENITEFCLQFKFLWMAPIMLAVNVFYLFVLVGSSALAAVVVFLAALPMQGGLTNTMSGIQAHLTSFTDIRLRRTNELLSGIRVVKTMGWESKLVSGIEYDARSKELGFRRRRQLCQVGLWACVFSTPTLMIAAVLSTYTLRGHELDASVVLPLIAIISNVTYPIMMLPEAFTSIAKFIVSTGRITKFLECDDSHVMVEHAERVFKDSVRGTAASKDAELPSAASVVAERVLVSVPAPLPLYEPRHAGLRGIGERFLGAVLRRRTPVELQWRRVAVSAVKDEGSGERLAPVVDNGCAGAAMATSRDDDVSDTAGALYAMVDKTLLCDVRVLIPPGQLTVVVGATGSGKSSLLAVLLGTLRFDGHAVVTRPVAYVPQQPWIMQDTVEANITFFEGDRRRAAGGAQDGGGHRKSVPHYGATQVCSPLRCTPHATALSLSGCGRSGVRERVARAVRCCQMDADIALMPRGLWTEIGERGVNLSGGQKARLSLARAVYADCELYLLDDPLSALDAHVGRLVMNEVVLRALAGKTRLLVTHQLQVLPYADQVVVMQAGRIVFADSYASYITSEWKAYMENEEAAAAVAAASKKSSRSTGGSAEGDNRGAEAQCNAPSSVGSSEVNGRSSRAPWSERAPVVCGDCEASGSETKSEGGRTDDEPSAKPHWHTPWSPEDSKGERGTRNVSRETYASNPVRGPAAEQYSRGGSFGIADDAVNVDGLMTREEKETGHIPWSVYRTYFESGGGVSVAVQLTLRYLLAEIISKGSNVWVTLWSVNYFSSFLSTREQLGVYLGLVFVVTVILPLNDALTFQFARRASRRLHATLLYSVTSANLMFFDRTPLGRIVNRFSKDIYVIDDELPANLIPFLGISGYALTSLAVTVCTSPLSVFAVVLAAYAFARLLKFYTTVVREVRRRGSVVQSPLFSLLEEVLHGRATIAAYGKSHVLFAEALQRLDLVYSCSYVEKLATLWLALRIEYVAALVSITVGVIGVAEKLLGSSPVMPEARVGLVSLSLTMCLDLSWCLSAILELAASVEASMNSVQRVGNYIDCVPREALLLEPRDAYVARAMAPHGGRHFGSSFSPSNASDIAVISGEEEESDTWRQTGAGRSIAQSEFGALRLEHVDMRYRPGLPLVLRDVSFSIAPGQKIGVVGRTGSGKSTLLLALLRLVETCGGRILVCGRDVRTYTLPALRRLFSMIPQDPVLFDGTIRSNLDPFGASSDEELRAALESVGLVGVTGGGARTFSSAAESAAGAVGGNLTLDTIVQEGGLNFSVGQRQLLCLARALLKKGSAFILMDEATANVDARLCQTVQRVVAEQFATHTILTIAHRLHTVVTYDVVLVMSHGRVVEMGSPRELLTQQKSVFYGMVAQSAAAGASNDEVSRENAEAVSSTPHGRGDGGGGPEIREAECKSHLDAVFDSLLRQCK</sequence>
<feature type="domain" description="ABC transmembrane type-1" evidence="12">
    <location>
        <begin position="285"/>
        <end position="564"/>
    </location>
</feature>
<dbReference type="InterPro" id="IPR044726">
    <property type="entry name" value="ABCC_6TM_D2"/>
</dbReference>
<keyword evidence="14" id="KW-1185">Reference proteome</keyword>
<dbReference type="KEGG" id="phet:94289944"/>
<dbReference type="PANTHER" id="PTHR24223:SF273">
    <property type="entry name" value="MULTIDRUG RESISTANCE PROTEIN E"/>
    <property type="match status" value="1"/>
</dbReference>
<feature type="compositionally biased region" description="Polar residues" evidence="9">
    <location>
        <begin position="996"/>
        <end position="1010"/>
    </location>
</feature>
<dbReference type="Pfam" id="PF00664">
    <property type="entry name" value="ABC_membrane"/>
    <property type="match status" value="2"/>
</dbReference>
<feature type="region of interest" description="Disordered" evidence="9">
    <location>
        <begin position="1762"/>
        <end position="1792"/>
    </location>
</feature>
<dbReference type="RefSeq" id="XP_067755073.1">
    <property type="nucleotide sequence ID" value="XM_067899867.1"/>
</dbReference>
<dbReference type="InterPro" id="IPR027417">
    <property type="entry name" value="P-loop_NTPase"/>
</dbReference>
<feature type="compositionally biased region" description="Basic and acidic residues" evidence="9">
    <location>
        <begin position="1033"/>
        <end position="1046"/>
    </location>
</feature>
<evidence type="ECO:0000256" key="8">
    <source>
        <dbReference type="ARBA" id="ARBA00023136"/>
    </source>
</evidence>
<accession>A0A836IKY0</accession>
<protein>
    <submittedName>
        <fullName evidence="13">Uncharacterized protein</fullName>
    </submittedName>
</protein>
<evidence type="ECO:0000259" key="12">
    <source>
        <dbReference type="PROSITE" id="PS50929"/>
    </source>
</evidence>
<feature type="region of interest" description="Disordered" evidence="9">
    <location>
        <begin position="973"/>
        <end position="1089"/>
    </location>
</feature>
<dbReference type="Gene3D" id="1.20.1560.10">
    <property type="entry name" value="ABC transporter type 1, transmembrane domain"/>
    <property type="match status" value="2"/>
</dbReference>
<dbReference type="InterPro" id="IPR017871">
    <property type="entry name" value="ABC_transporter-like_CS"/>
</dbReference>
<dbReference type="SMART" id="SM00382">
    <property type="entry name" value="AAA"/>
    <property type="match status" value="2"/>
</dbReference>
<comment type="subcellular location">
    <subcellularLocation>
        <location evidence="1">Membrane</location>
        <topology evidence="1">Multi-pass membrane protein</topology>
    </subcellularLocation>
</comment>